<dbReference type="RefSeq" id="WP_177183433.1">
    <property type="nucleotide sequence ID" value="NZ_FOMR01000008.1"/>
</dbReference>
<sequence length="238" mass="26904">MRIIGFILSVFLLMTIHTAADAQQSDELTDLASIVNDSSLAVDGWQVTIKETMNKNKIDGILEKLQAKNSYKVSSAEDENTVKYFFERVQKDTSLSESFNVVISKNPRHKSEFIAVLEGEDWNKGKAAAYLDRINTIQTTYFTKKSTKFACLMTDIDAKIEGAYFFDKLQQRLNLSITKTQTDNNENSTVKKIVYGYTPLWNQAISTEEPMNLQIVVQDHAHGSARLTIGTPILINEY</sequence>
<feature type="signal peptide" evidence="1">
    <location>
        <begin position="1"/>
        <end position="22"/>
    </location>
</feature>
<keyword evidence="3" id="KW-1185">Reference proteome</keyword>
<evidence type="ECO:0000313" key="3">
    <source>
        <dbReference type="Proteomes" id="UP000199474"/>
    </source>
</evidence>
<proteinExistence type="predicted"/>
<name>A0A1I1XVY3_9BACI</name>
<dbReference type="SUPFAM" id="SSF143842">
    <property type="entry name" value="YwmB-like"/>
    <property type="match status" value="1"/>
</dbReference>
<dbReference type="STRING" id="640948.SAMN05216238_10890"/>
<dbReference type="Gene3D" id="3.30.2030.10">
    <property type="entry name" value="YwmB-like"/>
    <property type="match status" value="1"/>
</dbReference>
<protein>
    <submittedName>
        <fullName evidence="2">TATA-box binding</fullName>
    </submittedName>
</protein>
<evidence type="ECO:0000313" key="2">
    <source>
        <dbReference type="EMBL" id="SFE10043.1"/>
    </source>
</evidence>
<dbReference type="Pfam" id="PF08680">
    <property type="entry name" value="DUF1779"/>
    <property type="match status" value="1"/>
</dbReference>
<gene>
    <name evidence="2" type="ORF">SAMN05216238_10890</name>
</gene>
<keyword evidence="1" id="KW-0732">Signal</keyword>
<dbReference type="AlphaFoldDB" id="A0A1I1XVY3"/>
<feature type="chain" id="PRO_5011750141" evidence="1">
    <location>
        <begin position="23"/>
        <end position="238"/>
    </location>
</feature>
<dbReference type="Gene3D" id="3.30.360.40">
    <property type="entry name" value="YwmB-like"/>
    <property type="match status" value="1"/>
</dbReference>
<dbReference type="InterPro" id="IPR036209">
    <property type="entry name" value="YwmB-like_sf"/>
</dbReference>
<dbReference type="EMBL" id="FOMR01000008">
    <property type="protein sequence ID" value="SFE10043.1"/>
    <property type="molecule type" value="Genomic_DNA"/>
</dbReference>
<accession>A0A1I1XVY3</accession>
<dbReference type="Proteomes" id="UP000199474">
    <property type="component" value="Unassembled WGS sequence"/>
</dbReference>
<dbReference type="InterPro" id="IPR014794">
    <property type="entry name" value="DUF1779"/>
</dbReference>
<evidence type="ECO:0000256" key="1">
    <source>
        <dbReference type="SAM" id="SignalP"/>
    </source>
</evidence>
<organism evidence="2 3">
    <name type="scientific">Lentibacillus persicus</name>
    <dbReference type="NCBI Taxonomy" id="640948"/>
    <lineage>
        <taxon>Bacteria</taxon>
        <taxon>Bacillati</taxon>
        <taxon>Bacillota</taxon>
        <taxon>Bacilli</taxon>
        <taxon>Bacillales</taxon>
        <taxon>Bacillaceae</taxon>
        <taxon>Lentibacillus</taxon>
    </lineage>
</organism>
<reference evidence="3" key="1">
    <citation type="submission" date="2016-10" db="EMBL/GenBank/DDBJ databases">
        <authorList>
            <person name="Varghese N."/>
            <person name="Submissions S."/>
        </authorList>
    </citation>
    <scope>NUCLEOTIDE SEQUENCE [LARGE SCALE GENOMIC DNA]</scope>
    <source>
        <strain evidence="3">DSM 22530</strain>
    </source>
</reference>